<evidence type="ECO:0008006" key="5">
    <source>
        <dbReference type="Google" id="ProtNLM"/>
    </source>
</evidence>
<keyword evidence="2" id="KW-1133">Transmembrane helix</keyword>
<proteinExistence type="predicted"/>
<name>A0A0G0L058_9BACT</name>
<evidence type="ECO:0000313" key="3">
    <source>
        <dbReference type="EMBL" id="KKQ85328.1"/>
    </source>
</evidence>
<organism evidence="3 4">
    <name type="scientific">Candidatus Woesebacteria bacterium GW2011_GWB1_38_8</name>
    <dbReference type="NCBI Taxonomy" id="1618570"/>
    <lineage>
        <taxon>Bacteria</taxon>
        <taxon>Candidatus Woeseibacteriota</taxon>
    </lineage>
</organism>
<keyword evidence="2" id="KW-0472">Membrane</keyword>
<comment type="caution">
    <text evidence="3">The sequence shown here is derived from an EMBL/GenBank/DDBJ whole genome shotgun (WGS) entry which is preliminary data.</text>
</comment>
<feature type="compositionally biased region" description="Polar residues" evidence="1">
    <location>
        <begin position="36"/>
        <end position="55"/>
    </location>
</feature>
<evidence type="ECO:0000313" key="4">
    <source>
        <dbReference type="Proteomes" id="UP000034081"/>
    </source>
</evidence>
<dbReference type="EMBL" id="LBVL01000007">
    <property type="protein sequence ID" value="KKQ85328.1"/>
    <property type="molecule type" value="Genomic_DNA"/>
</dbReference>
<dbReference type="AlphaFoldDB" id="A0A0G0L058"/>
<sequence>MSIDKRVAGLIVMILVGFGFAVFFFMVLRENINNPTSPATNQNTSVPAQPTTAIPNEQAGWRSYSSNSLGININYPPLMKSQEHDDGSVTFILAGPTPADDKDFFNGIILNVKKASHESSSLASFVESERDRYSKESITEAATQVSEKTYGGKEGLEYTITALADFRYFYIEKGPKDYILLTMLVSDKQNAGYEDTVNQMIASLSY</sequence>
<feature type="region of interest" description="Disordered" evidence="1">
    <location>
        <begin position="36"/>
        <end position="57"/>
    </location>
</feature>
<accession>A0A0G0L058</accession>
<keyword evidence="2" id="KW-0812">Transmembrane</keyword>
<feature type="transmembrane region" description="Helical" evidence="2">
    <location>
        <begin position="7"/>
        <end position="28"/>
    </location>
</feature>
<evidence type="ECO:0000256" key="2">
    <source>
        <dbReference type="SAM" id="Phobius"/>
    </source>
</evidence>
<gene>
    <name evidence="3" type="ORF">UT08_C0007G0001</name>
</gene>
<evidence type="ECO:0000256" key="1">
    <source>
        <dbReference type="SAM" id="MobiDB-lite"/>
    </source>
</evidence>
<reference evidence="3 4" key="1">
    <citation type="journal article" date="2015" name="Nature">
        <title>rRNA introns, odd ribosomes, and small enigmatic genomes across a large radiation of phyla.</title>
        <authorList>
            <person name="Brown C.T."/>
            <person name="Hug L.A."/>
            <person name="Thomas B.C."/>
            <person name="Sharon I."/>
            <person name="Castelle C.J."/>
            <person name="Singh A."/>
            <person name="Wilkins M.J."/>
            <person name="Williams K.H."/>
            <person name="Banfield J.F."/>
        </authorList>
    </citation>
    <scope>NUCLEOTIDE SEQUENCE [LARGE SCALE GENOMIC DNA]</scope>
</reference>
<protein>
    <recommendedName>
        <fullName evidence="5">PsbP C-terminal domain-containing protein</fullName>
    </recommendedName>
</protein>
<dbReference type="Proteomes" id="UP000034081">
    <property type="component" value="Unassembled WGS sequence"/>
</dbReference>